<comment type="caution">
    <text evidence="3">The sequence shown here is derived from an EMBL/GenBank/DDBJ whole genome shotgun (WGS) entry which is preliminary data.</text>
</comment>
<dbReference type="InterPro" id="IPR025748">
    <property type="entry name" value="PrcB_C_dom"/>
</dbReference>
<dbReference type="GO" id="GO:0006508">
    <property type="term" value="P:proteolysis"/>
    <property type="evidence" value="ECO:0007669"/>
    <property type="project" value="UniProtKB-KW"/>
</dbReference>
<gene>
    <name evidence="3" type="ORF">FYJ83_05665</name>
</gene>
<sequence length="145" mass="17174">MKRNYIIALAIILIIGALFIPKMIKGNDEQIKFKVVKEEEIPEKISEMLPKYLIEERALTCKYRDEIYVVVTRGEKNSKGYLVEIDQIMKEKYSKEVFDIVVYAKFTDPDPNEIVEQEYDYPYIVVKTNLKNMPEEVHLDIEYNE</sequence>
<keyword evidence="4" id="KW-1185">Reference proteome</keyword>
<dbReference type="EMBL" id="VUNQ01000009">
    <property type="protein sequence ID" value="MSU00951.1"/>
    <property type="molecule type" value="Genomic_DNA"/>
</dbReference>
<feature type="domain" description="PrcB C-terminal" evidence="2">
    <location>
        <begin position="67"/>
        <end position="128"/>
    </location>
</feature>
<dbReference type="Proteomes" id="UP000469523">
    <property type="component" value="Unassembled WGS sequence"/>
</dbReference>
<keyword evidence="1" id="KW-0472">Membrane</keyword>
<dbReference type="Pfam" id="PF14343">
    <property type="entry name" value="PrcB_C"/>
    <property type="match status" value="1"/>
</dbReference>
<evidence type="ECO:0000313" key="4">
    <source>
        <dbReference type="Proteomes" id="UP000469523"/>
    </source>
</evidence>
<evidence type="ECO:0000313" key="3">
    <source>
        <dbReference type="EMBL" id="MSU00951.1"/>
    </source>
</evidence>
<keyword evidence="3" id="KW-0645">Protease</keyword>
<keyword evidence="1" id="KW-0812">Transmembrane</keyword>
<reference evidence="3 4" key="1">
    <citation type="submission" date="2019-09" db="EMBL/GenBank/DDBJ databases">
        <title>In-depth cultivation of the pig gut microbiome towards novel bacterial diversity and tailored functional studies.</title>
        <authorList>
            <person name="Wylensek D."/>
            <person name="Hitch T.C.A."/>
            <person name="Clavel T."/>
        </authorList>
    </citation>
    <scope>NUCLEOTIDE SEQUENCE [LARGE SCALE GENOMIC DNA]</scope>
    <source>
        <strain evidence="3 4">WCA3-693-APC-4?</strain>
    </source>
</reference>
<evidence type="ECO:0000256" key="1">
    <source>
        <dbReference type="SAM" id="Phobius"/>
    </source>
</evidence>
<organism evidence="3 4">
    <name type="scientific">Tissierella pigra</name>
    <dbReference type="NCBI Taxonomy" id="2607614"/>
    <lineage>
        <taxon>Bacteria</taxon>
        <taxon>Bacillati</taxon>
        <taxon>Bacillota</taxon>
        <taxon>Tissierellia</taxon>
        <taxon>Tissierellales</taxon>
        <taxon>Tissierellaceae</taxon>
        <taxon>Tissierella</taxon>
    </lineage>
</organism>
<dbReference type="RefSeq" id="WP_216585482.1">
    <property type="nucleotide sequence ID" value="NZ_JAHLPJ010000001.1"/>
</dbReference>
<protein>
    <submittedName>
        <fullName evidence="3">Protease complex subunit PrcB family protein</fullName>
    </submittedName>
</protein>
<dbReference type="GO" id="GO:0008233">
    <property type="term" value="F:peptidase activity"/>
    <property type="evidence" value="ECO:0007669"/>
    <property type="project" value="UniProtKB-KW"/>
</dbReference>
<keyword evidence="3" id="KW-0378">Hydrolase</keyword>
<feature type="transmembrane region" description="Helical" evidence="1">
    <location>
        <begin position="6"/>
        <end position="24"/>
    </location>
</feature>
<name>A0A6N7XFY4_9FIRM</name>
<dbReference type="AlphaFoldDB" id="A0A6N7XFY4"/>
<keyword evidence="1" id="KW-1133">Transmembrane helix</keyword>
<accession>A0A6N7XFY4</accession>
<evidence type="ECO:0000259" key="2">
    <source>
        <dbReference type="Pfam" id="PF14343"/>
    </source>
</evidence>
<proteinExistence type="predicted"/>